<dbReference type="GO" id="GO:0004386">
    <property type="term" value="F:helicase activity"/>
    <property type="evidence" value="ECO:0007669"/>
    <property type="project" value="UniProtKB-KW"/>
</dbReference>
<dbReference type="GO" id="GO:0005524">
    <property type="term" value="F:ATP binding"/>
    <property type="evidence" value="ECO:0007669"/>
    <property type="project" value="UniProtKB-KW"/>
</dbReference>
<gene>
    <name evidence="7" type="ORF">RJ40_05395</name>
</gene>
<dbReference type="SUPFAM" id="SSF52540">
    <property type="entry name" value="P-loop containing nucleoside triphosphate hydrolases"/>
    <property type="match status" value="1"/>
</dbReference>
<evidence type="ECO:0000313" key="8">
    <source>
        <dbReference type="Proteomes" id="UP001042704"/>
    </source>
</evidence>
<dbReference type="Pfam" id="PF00271">
    <property type="entry name" value="Helicase_C"/>
    <property type="match status" value="1"/>
</dbReference>
<dbReference type="RefSeq" id="WP_265582335.1">
    <property type="nucleotide sequence ID" value="NZ_CP036172.1"/>
</dbReference>
<keyword evidence="8" id="KW-1185">Reference proteome</keyword>
<evidence type="ECO:0000256" key="1">
    <source>
        <dbReference type="ARBA" id="ARBA00022741"/>
    </source>
</evidence>
<organism evidence="7 8">
    <name type="scientific">Methanofollis aquaemaris</name>
    <dbReference type="NCBI Taxonomy" id="126734"/>
    <lineage>
        <taxon>Archaea</taxon>
        <taxon>Methanobacteriati</taxon>
        <taxon>Methanobacteriota</taxon>
        <taxon>Stenosarchaea group</taxon>
        <taxon>Methanomicrobia</taxon>
        <taxon>Methanomicrobiales</taxon>
        <taxon>Methanomicrobiaceae</taxon>
        <taxon>Methanofollis</taxon>
    </lineage>
</organism>
<dbReference type="Proteomes" id="UP001042704">
    <property type="component" value="Chromosome"/>
</dbReference>
<dbReference type="InterPro" id="IPR050474">
    <property type="entry name" value="Hel308_SKI2-like"/>
</dbReference>
<dbReference type="InterPro" id="IPR027417">
    <property type="entry name" value="P-loop_NTPase"/>
</dbReference>
<evidence type="ECO:0000256" key="2">
    <source>
        <dbReference type="ARBA" id="ARBA00022801"/>
    </source>
</evidence>
<dbReference type="PANTHER" id="PTHR47961">
    <property type="entry name" value="DNA POLYMERASE THETA, PUTATIVE (AFU_ORTHOLOGUE AFUA_1G05260)-RELATED"/>
    <property type="match status" value="1"/>
</dbReference>
<dbReference type="SMART" id="SM00490">
    <property type="entry name" value="HELICc"/>
    <property type="match status" value="1"/>
</dbReference>
<dbReference type="AlphaFoldDB" id="A0A8A3S5R5"/>
<name>A0A8A3S5R5_9EURY</name>
<accession>A0A8A3S5R5</accession>
<feature type="domain" description="Helicase C-terminal" evidence="6">
    <location>
        <begin position="395"/>
        <end position="580"/>
    </location>
</feature>
<evidence type="ECO:0000259" key="5">
    <source>
        <dbReference type="PROSITE" id="PS51192"/>
    </source>
</evidence>
<dbReference type="InterPro" id="IPR014001">
    <property type="entry name" value="Helicase_ATP-bd"/>
</dbReference>
<reference evidence="7" key="1">
    <citation type="journal article" date="2001" name="Int. J. Syst. Evol. Microbiol.">
        <title>Methanofollis aquaemaris sp. nov., a methanogen isolated from an aquaculture fish pond.</title>
        <authorList>
            <person name="Lai M.C."/>
            <person name="Chen S.C."/>
        </authorList>
    </citation>
    <scope>NUCLEOTIDE SEQUENCE</scope>
    <source>
        <strain evidence="7">N2F9704</strain>
    </source>
</reference>
<keyword evidence="1" id="KW-0547">Nucleotide-binding</keyword>
<dbReference type="InterPro" id="IPR001650">
    <property type="entry name" value="Helicase_C-like"/>
</dbReference>
<dbReference type="KEGG" id="maqe:RJ40_05395"/>
<dbReference type="PANTHER" id="PTHR47961:SF1">
    <property type="entry name" value="ATP-DEPENDENT HELICASE MJ1401-RELATED"/>
    <property type="match status" value="1"/>
</dbReference>
<sequence length="673" mass="75288">MTVIIVPQRGSYRLIIYNGKKVLDTGVFGLTSTAKGYRPVDFKTRKPGRRNYQKVPTKQLVDLIRSSKIWITKPDPALMAFLGDFQVSTSSAPLCRTCLLEDRVTVLNKKNAVKYGRERVCMDCAERELRREMGYLGQFGHRSFQHIRALLESYKDVDRVLGLLQPEQRDPSQTLFDRMEAVKPITTRHITQVPVPPAFAKASGVEYLTPVQQLAVNGGLLEGKDLLVVSATASGKTFVGEMAGMKNLLEKGGRLLFLVPLVALANQKYFRFRERYKDLASVSLQTGTSRLNLPETRPVGERNTRAQIIVGTYEGVDTIFRNGRQLKDVGTVVIDEVQNLEEPERGHRLDGLIARIKKTSPKAQFLYLSATIGLPNVLAGKLNAKLIRYDSRPVPLDRHLIFCEKKKKVQFIKSMVREEFARRSSKGYQGQTIVFTNSRARCHTLADAIGANTARPYHSGLTAKERRHVEELFGSQKIACVVTTAALAAGVDFPASQVVFDALAMGIKWLTVQEFNQMLGRAGRPDFHDRGRIVLLAEPGGSYSRTSKVTEEEMAIALLKGEMEEVAPVYDVEGSSEEFAANAVVCKGDEAEVRWMEQQMVGTTEPVLEMLQKHRLVKRKQGHIELSELAGVMARHFIGVERLLLVRHLVKKIDDPLEIAAEIDCAEVRKEDA</sequence>
<dbReference type="GO" id="GO:0003676">
    <property type="term" value="F:nucleic acid binding"/>
    <property type="evidence" value="ECO:0007669"/>
    <property type="project" value="InterPro"/>
</dbReference>
<evidence type="ECO:0000256" key="4">
    <source>
        <dbReference type="ARBA" id="ARBA00022840"/>
    </source>
</evidence>
<dbReference type="PROSITE" id="PS51192">
    <property type="entry name" value="HELICASE_ATP_BIND_1"/>
    <property type="match status" value="1"/>
</dbReference>
<dbReference type="GO" id="GO:0140097">
    <property type="term" value="F:catalytic activity, acting on DNA"/>
    <property type="evidence" value="ECO:0007669"/>
    <property type="project" value="UniProtKB-ARBA"/>
</dbReference>
<evidence type="ECO:0000313" key="7">
    <source>
        <dbReference type="EMBL" id="QSZ66966.1"/>
    </source>
</evidence>
<keyword evidence="3 7" id="KW-0347">Helicase</keyword>
<reference evidence="7" key="2">
    <citation type="submission" date="2019-02" db="EMBL/GenBank/DDBJ databases">
        <authorList>
            <person name="Chen S.-C."/>
            <person name="Chien H.-H."/>
            <person name="Lai M.-C."/>
        </authorList>
    </citation>
    <scope>NUCLEOTIDE SEQUENCE</scope>
    <source>
        <strain evidence="7">N2F9704</strain>
    </source>
</reference>
<keyword evidence="2" id="KW-0378">Hydrolase</keyword>
<dbReference type="SMART" id="SM00487">
    <property type="entry name" value="DEXDc"/>
    <property type="match status" value="1"/>
</dbReference>
<dbReference type="InterPro" id="IPR011545">
    <property type="entry name" value="DEAD/DEAH_box_helicase_dom"/>
</dbReference>
<dbReference type="PROSITE" id="PS51194">
    <property type="entry name" value="HELICASE_CTER"/>
    <property type="match status" value="1"/>
</dbReference>
<dbReference type="GO" id="GO:0016787">
    <property type="term" value="F:hydrolase activity"/>
    <property type="evidence" value="ECO:0007669"/>
    <property type="project" value="UniProtKB-KW"/>
</dbReference>
<feature type="domain" description="Helicase ATP-binding" evidence="5">
    <location>
        <begin position="217"/>
        <end position="390"/>
    </location>
</feature>
<dbReference type="Gene3D" id="3.40.50.300">
    <property type="entry name" value="P-loop containing nucleotide triphosphate hydrolases"/>
    <property type="match status" value="2"/>
</dbReference>
<protein>
    <submittedName>
        <fullName evidence="7">DEAD/DEAH box helicase</fullName>
    </submittedName>
</protein>
<dbReference type="Pfam" id="PF00270">
    <property type="entry name" value="DEAD"/>
    <property type="match status" value="1"/>
</dbReference>
<dbReference type="EMBL" id="CP036172">
    <property type="protein sequence ID" value="QSZ66966.1"/>
    <property type="molecule type" value="Genomic_DNA"/>
</dbReference>
<proteinExistence type="predicted"/>
<evidence type="ECO:0000259" key="6">
    <source>
        <dbReference type="PROSITE" id="PS51194"/>
    </source>
</evidence>
<evidence type="ECO:0000256" key="3">
    <source>
        <dbReference type="ARBA" id="ARBA00022806"/>
    </source>
</evidence>
<keyword evidence="4" id="KW-0067">ATP-binding</keyword>
<dbReference type="GeneID" id="76423773"/>